<keyword evidence="8 9" id="KW-0624">Polysaccharide degradation</keyword>
<evidence type="ECO:0000256" key="8">
    <source>
        <dbReference type="ARBA" id="ARBA00023326"/>
    </source>
</evidence>
<feature type="chain" id="PRO_5017952474" description="Glucanase" evidence="11">
    <location>
        <begin position="22"/>
        <end position="461"/>
    </location>
</feature>
<dbReference type="EC" id="3.2.1.-" evidence="9"/>
<dbReference type="CDD" id="cd07999">
    <property type="entry name" value="GH7_CBH_EG"/>
    <property type="match status" value="1"/>
</dbReference>
<keyword evidence="4 9" id="KW-0378">Hydrolase</keyword>
<accession>A0A3M7MDH3</accession>
<feature type="signal peptide" evidence="11">
    <location>
        <begin position="1"/>
        <end position="21"/>
    </location>
</feature>
<comment type="similarity">
    <text evidence="2 9">Belongs to the glycosyl hydrolase 7 (cellulase C) family.</text>
</comment>
<evidence type="ECO:0000256" key="7">
    <source>
        <dbReference type="ARBA" id="ARBA00023295"/>
    </source>
</evidence>
<protein>
    <recommendedName>
        <fullName evidence="9">Glucanase</fullName>
        <ecNumber evidence="9">3.2.1.-</ecNumber>
    </recommendedName>
</protein>
<evidence type="ECO:0000256" key="2">
    <source>
        <dbReference type="ARBA" id="ARBA00006044"/>
    </source>
</evidence>
<keyword evidence="5 9" id="KW-0136">Cellulose degradation</keyword>
<dbReference type="EMBL" id="KE747833">
    <property type="protein sequence ID" value="RMZ72566.1"/>
    <property type="molecule type" value="Genomic_DNA"/>
</dbReference>
<keyword evidence="13" id="KW-1185">Reference proteome</keyword>
<evidence type="ECO:0000256" key="11">
    <source>
        <dbReference type="SAM" id="SignalP"/>
    </source>
</evidence>
<comment type="catalytic activity">
    <reaction evidence="1">
        <text>Hydrolysis of (1-&gt;4)-beta-D-glucosidic linkages in cellulose and cellotetraose, releasing cellobiose from the non-reducing ends of the chains.</text>
        <dbReference type="EC" id="3.2.1.91"/>
    </reaction>
</comment>
<evidence type="ECO:0000256" key="6">
    <source>
        <dbReference type="ARBA" id="ARBA00023277"/>
    </source>
</evidence>
<evidence type="ECO:0000256" key="10">
    <source>
        <dbReference type="SAM" id="MobiDB-lite"/>
    </source>
</evidence>
<sequence>MAIMYRTLALTSLSLFGAVRAQQVGTGTTETHPKMNWQTCTGKGGNSCTTKAGSIVLDSNWRWAHNVGGYVNCYDGNKWNDSYCPDGETCTKNCAIDGADYTGTYGINAGGNSLSLKLVTKGQYSSSIGSRTYLMESDTKYQMFNLIGNEFTFDVDVSKLPCGLNGALYFVEMAADGGLGKGNNKAGAKYGTGYCDSQCPHDIKFVNGKANVEGWVSNPNDPNAGSGTMGACCSEMDIWEANSISTAYTPHPCKGTGIQVCTDSVSCGDGDNRYKGICDKDGCDFNSYRMGDKTFYGPGMTLDTNKKMTVVTQFVGSGSSLSEIKRFYVQNGKVYANSKSTVSGVSGNSITEAFCTAQKKTFGDTSSFASLGGLNGMASSLARGHVLVMSLWDDHAVNMLWLDSVAYPADADPSKPGVARGTCATTSGKPEDVESNHPDATVVFSNIKFGPIGSTFAQPSS</sequence>
<evidence type="ECO:0000256" key="5">
    <source>
        <dbReference type="ARBA" id="ARBA00023001"/>
    </source>
</evidence>
<evidence type="ECO:0000256" key="1">
    <source>
        <dbReference type="ARBA" id="ARBA00001641"/>
    </source>
</evidence>
<dbReference type="Pfam" id="PF00840">
    <property type="entry name" value="Glyco_hydro_7"/>
    <property type="match status" value="1"/>
</dbReference>
<dbReference type="PANTHER" id="PTHR33753">
    <property type="entry name" value="1,4-BETA-D-GLUCAN CELLOBIOHYDROLASE B"/>
    <property type="match status" value="1"/>
</dbReference>
<evidence type="ECO:0000256" key="3">
    <source>
        <dbReference type="ARBA" id="ARBA00022729"/>
    </source>
</evidence>
<dbReference type="GO" id="GO:0016162">
    <property type="term" value="F:cellulose 1,4-beta-cellobiosidase activity"/>
    <property type="evidence" value="ECO:0007669"/>
    <property type="project" value="UniProtKB-EC"/>
</dbReference>
<organism evidence="12 13">
    <name type="scientific">Pyrenophora seminiperda CCB06</name>
    <dbReference type="NCBI Taxonomy" id="1302712"/>
    <lineage>
        <taxon>Eukaryota</taxon>
        <taxon>Fungi</taxon>
        <taxon>Dikarya</taxon>
        <taxon>Ascomycota</taxon>
        <taxon>Pezizomycotina</taxon>
        <taxon>Dothideomycetes</taxon>
        <taxon>Pleosporomycetidae</taxon>
        <taxon>Pleosporales</taxon>
        <taxon>Pleosporineae</taxon>
        <taxon>Pleosporaceae</taxon>
        <taxon>Pyrenophora</taxon>
    </lineage>
</organism>
<dbReference type="OrthoDB" id="412382at2759"/>
<dbReference type="Proteomes" id="UP000265663">
    <property type="component" value="Unassembled WGS sequence"/>
</dbReference>
<dbReference type="PRINTS" id="PR00734">
    <property type="entry name" value="GLHYDRLASE7"/>
</dbReference>
<keyword evidence="3 11" id="KW-0732">Signal</keyword>
<dbReference type="AlphaFoldDB" id="A0A3M7MDH3"/>
<evidence type="ECO:0000256" key="9">
    <source>
        <dbReference type="RuleBase" id="RU361164"/>
    </source>
</evidence>
<evidence type="ECO:0000313" key="12">
    <source>
        <dbReference type="EMBL" id="RMZ72566.1"/>
    </source>
</evidence>
<feature type="region of interest" description="Disordered" evidence="10">
    <location>
        <begin position="411"/>
        <end position="437"/>
    </location>
</feature>
<gene>
    <name evidence="12" type="ORF">GMOD_00007569</name>
</gene>
<name>A0A3M7MDH3_9PLEO</name>
<dbReference type="InterPro" id="IPR013320">
    <property type="entry name" value="ConA-like_dom_sf"/>
</dbReference>
<dbReference type="InterPro" id="IPR001722">
    <property type="entry name" value="Glyco_hydro_7"/>
</dbReference>
<reference evidence="12 13" key="1">
    <citation type="journal article" date="2014" name="PLoS ONE">
        <title>De novo Genome Assembly of the Fungal Plant Pathogen Pyrenophora semeniperda.</title>
        <authorList>
            <person name="Soliai M.M."/>
            <person name="Meyer S.E."/>
            <person name="Udall J.A."/>
            <person name="Elzinga D.E."/>
            <person name="Hermansen R.A."/>
            <person name="Bodily P.M."/>
            <person name="Hart A.A."/>
            <person name="Coleman C.E."/>
        </authorList>
    </citation>
    <scope>NUCLEOTIDE SEQUENCE [LARGE SCALE GENOMIC DNA]</scope>
    <source>
        <strain evidence="12 13">CCB06</strain>
        <tissue evidence="12">Mycelium</tissue>
    </source>
</reference>
<evidence type="ECO:0000313" key="13">
    <source>
        <dbReference type="Proteomes" id="UP000265663"/>
    </source>
</evidence>
<dbReference type="InterPro" id="IPR037019">
    <property type="entry name" value="Glyco_hydro_7_sf"/>
</dbReference>
<keyword evidence="7 9" id="KW-0326">Glycosidase</keyword>
<keyword evidence="6" id="KW-0119">Carbohydrate metabolism</keyword>
<evidence type="ECO:0000256" key="4">
    <source>
        <dbReference type="ARBA" id="ARBA00022801"/>
    </source>
</evidence>
<proteinExistence type="inferred from homology"/>
<dbReference type="Gene3D" id="2.70.100.10">
    <property type="entry name" value="Glycoside hydrolase, family 7, domain"/>
    <property type="match status" value="1"/>
</dbReference>
<dbReference type="FunFam" id="2.70.100.10:FF:000001">
    <property type="entry name" value="Glucanase"/>
    <property type="match status" value="1"/>
</dbReference>
<dbReference type="GO" id="GO:0030245">
    <property type="term" value="P:cellulose catabolic process"/>
    <property type="evidence" value="ECO:0007669"/>
    <property type="project" value="UniProtKB-KW"/>
</dbReference>
<dbReference type="PANTHER" id="PTHR33753:SF2">
    <property type="entry name" value="GLYCOSIDE HYDROLASE FAMILY 7 PROTEIN"/>
    <property type="match status" value="1"/>
</dbReference>
<dbReference type="SUPFAM" id="SSF49899">
    <property type="entry name" value="Concanavalin A-like lectins/glucanases"/>
    <property type="match status" value="1"/>
</dbReference>